<dbReference type="InterPro" id="IPR013256">
    <property type="entry name" value="Chromatin_SPT2"/>
</dbReference>
<dbReference type="Proteomes" id="UP001320420">
    <property type="component" value="Unassembled WGS sequence"/>
</dbReference>
<reference evidence="4 5" key="1">
    <citation type="submission" date="2024-02" db="EMBL/GenBank/DDBJ databases">
        <title>De novo assembly and annotation of 12 fungi associated with fruit tree decline syndrome in Ontario, Canada.</title>
        <authorList>
            <person name="Sulman M."/>
            <person name="Ellouze W."/>
            <person name="Ilyukhin E."/>
        </authorList>
    </citation>
    <scope>NUCLEOTIDE SEQUENCE [LARGE SCALE GENOMIC DNA]</scope>
    <source>
        <strain evidence="4 5">M11/M66-122</strain>
    </source>
</reference>
<proteinExistence type="inferred from homology"/>
<protein>
    <recommendedName>
        <fullName evidence="6">Chromatin SPT2</fullName>
    </recommendedName>
</protein>
<comment type="similarity">
    <text evidence="1">Belongs to the SPT2 family.</text>
</comment>
<dbReference type="SMART" id="SM00784">
    <property type="entry name" value="SPT2"/>
    <property type="match status" value="1"/>
</dbReference>
<evidence type="ECO:0000256" key="1">
    <source>
        <dbReference type="ARBA" id="ARBA00006461"/>
    </source>
</evidence>
<feature type="compositionally biased region" description="Basic and acidic residues" evidence="3">
    <location>
        <begin position="58"/>
        <end position="68"/>
    </location>
</feature>
<evidence type="ECO:0000256" key="2">
    <source>
        <dbReference type="ARBA" id="ARBA00023054"/>
    </source>
</evidence>
<feature type="compositionally biased region" description="Pro residues" evidence="3">
    <location>
        <begin position="16"/>
        <end position="25"/>
    </location>
</feature>
<dbReference type="Pfam" id="PF08243">
    <property type="entry name" value="SPT2"/>
    <property type="match status" value="1"/>
</dbReference>
<feature type="compositionally biased region" description="Acidic residues" evidence="3">
    <location>
        <begin position="336"/>
        <end position="355"/>
    </location>
</feature>
<accession>A0AAN9V3I6</accession>
<gene>
    <name evidence="4" type="ORF">SLS62_000125</name>
</gene>
<comment type="caution">
    <text evidence="4">The sequence shown here is derived from an EMBL/GenBank/DDBJ whole genome shotgun (WGS) entry which is preliminary data.</text>
</comment>
<dbReference type="AlphaFoldDB" id="A0AAN9V3I6"/>
<evidence type="ECO:0000313" key="5">
    <source>
        <dbReference type="Proteomes" id="UP001320420"/>
    </source>
</evidence>
<name>A0AAN9V3I6_9PEZI</name>
<feature type="compositionally biased region" description="Low complexity" evidence="3">
    <location>
        <begin position="151"/>
        <end position="173"/>
    </location>
</feature>
<feature type="compositionally biased region" description="Low complexity" evidence="3">
    <location>
        <begin position="318"/>
        <end position="328"/>
    </location>
</feature>
<evidence type="ECO:0000313" key="4">
    <source>
        <dbReference type="EMBL" id="KAK7757747.1"/>
    </source>
</evidence>
<feature type="region of interest" description="Disordered" evidence="3">
    <location>
        <begin position="1"/>
        <end position="392"/>
    </location>
</feature>
<feature type="compositionally biased region" description="Basic and acidic residues" evidence="3">
    <location>
        <begin position="253"/>
        <end position="265"/>
    </location>
</feature>
<feature type="compositionally biased region" description="Basic and acidic residues" evidence="3">
    <location>
        <begin position="382"/>
        <end position="392"/>
    </location>
</feature>
<feature type="compositionally biased region" description="Basic and acidic residues" evidence="3">
    <location>
        <begin position="205"/>
        <end position="219"/>
    </location>
</feature>
<evidence type="ECO:0000256" key="3">
    <source>
        <dbReference type="SAM" id="MobiDB-lite"/>
    </source>
</evidence>
<keyword evidence="2" id="KW-0175">Coiled coil</keyword>
<evidence type="ECO:0008006" key="6">
    <source>
        <dbReference type="Google" id="ProtNLM"/>
    </source>
</evidence>
<feature type="compositionally biased region" description="Polar residues" evidence="3">
    <location>
        <begin position="93"/>
        <end position="109"/>
    </location>
</feature>
<keyword evidence="5" id="KW-1185">Reference proteome</keyword>
<organism evidence="4 5">
    <name type="scientific">Diatrype stigma</name>
    <dbReference type="NCBI Taxonomy" id="117547"/>
    <lineage>
        <taxon>Eukaryota</taxon>
        <taxon>Fungi</taxon>
        <taxon>Dikarya</taxon>
        <taxon>Ascomycota</taxon>
        <taxon>Pezizomycotina</taxon>
        <taxon>Sordariomycetes</taxon>
        <taxon>Xylariomycetidae</taxon>
        <taxon>Xylariales</taxon>
        <taxon>Diatrypaceae</taxon>
        <taxon>Diatrype</taxon>
    </lineage>
</organism>
<sequence length="417" mass="44118">MPIGDLLAEISGEKPSPLPKAPPPSSASAGIKRKADFPNGDAAKVSKTRHTDSSASKTTRDTQGDIPRHSRSSPYPGKPAYTGTAGRKPSPQPHRTSLAPTNGSSRPSVTNGQSASASASGANGRTATASATNPTQRRPISDIASRPKLNPSTSASKVPSAKPSPTTPTASDPGRAPKKGSFAEIMARGAKAQQVMGKVGVIQHKATEKPANKKEREAAKPGAKTPTGKSYAGNARPTALSRDASRPGIPGRDAQRNSISKDGKQSGKPRPTSSGGESQEKKLKKSATVTTGYTGTARPKPSTNKPSSARNGKPKPPARAGGLLAPPKASRRDKYEEEYDDDLDDFIDYDEEDEPDPRGGGYGYASDASSDMEAGLTDIDEEERRATFTAIQEDKREKALEEKLRREKEERRKRLGY</sequence>
<feature type="compositionally biased region" description="Low complexity" evidence="3">
    <location>
        <begin position="110"/>
        <end position="133"/>
    </location>
</feature>
<feature type="compositionally biased region" description="Polar residues" evidence="3">
    <location>
        <begin position="301"/>
        <end position="310"/>
    </location>
</feature>
<dbReference type="EMBL" id="JAKJXP020000001">
    <property type="protein sequence ID" value="KAK7757747.1"/>
    <property type="molecule type" value="Genomic_DNA"/>
</dbReference>